<keyword evidence="3 4" id="KW-0067">ATP-binding</keyword>
<protein>
    <submittedName>
        <fullName evidence="5">Hsp70 family protein</fullName>
    </submittedName>
</protein>
<dbReference type="InterPro" id="IPR018181">
    <property type="entry name" value="Heat_shock_70_CS"/>
</dbReference>
<evidence type="ECO:0000313" key="6">
    <source>
        <dbReference type="Proteomes" id="UP001606300"/>
    </source>
</evidence>
<dbReference type="PROSITE" id="PS01036">
    <property type="entry name" value="HSP70_3"/>
    <property type="match status" value="1"/>
</dbReference>
<dbReference type="Pfam" id="PF00012">
    <property type="entry name" value="HSP70"/>
    <property type="match status" value="1"/>
</dbReference>
<gene>
    <name evidence="5" type="ORF">ACG02S_19060</name>
</gene>
<dbReference type="SUPFAM" id="SSF53067">
    <property type="entry name" value="Actin-like ATPase domain"/>
    <property type="match status" value="2"/>
</dbReference>
<dbReference type="SUPFAM" id="SSF100920">
    <property type="entry name" value="Heat shock protein 70kD (HSP70), peptide-binding domain"/>
    <property type="match status" value="1"/>
</dbReference>
<accession>A0ABW7EUT3</accession>
<dbReference type="Gene3D" id="3.30.420.40">
    <property type="match status" value="2"/>
</dbReference>
<comment type="similarity">
    <text evidence="1 4">Belongs to the heat shock protein 70 family.</text>
</comment>
<evidence type="ECO:0000256" key="2">
    <source>
        <dbReference type="ARBA" id="ARBA00022741"/>
    </source>
</evidence>
<dbReference type="PROSITE" id="PS00297">
    <property type="entry name" value="HSP70_1"/>
    <property type="match status" value="1"/>
</dbReference>
<dbReference type="PANTHER" id="PTHR19375">
    <property type="entry name" value="HEAT SHOCK PROTEIN 70KDA"/>
    <property type="match status" value="1"/>
</dbReference>
<organism evidence="5 6">
    <name type="scientific">Pelomonas dachongensis</name>
    <dbReference type="NCBI Taxonomy" id="3299029"/>
    <lineage>
        <taxon>Bacteria</taxon>
        <taxon>Pseudomonadati</taxon>
        <taxon>Pseudomonadota</taxon>
        <taxon>Betaproteobacteria</taxon>
        <taxon>Burkholderiales</taxon>
        <taxon>Sphaerotilaceae</taxon>
        <taxon>Roseateles</taxon>
    </lineage>
</organism>
<dbReference type="Gene3D" id="2.60.34.10">
    <property type="entry name" value="Substrate Binding Domain Of DNAk, Chain A, domain 1"/>
    <property type="match status" value="1"/>
</dbReference>
<dbReference type="RefSeq" id="WP_394472069.1">
    <property type="nucleotide sequence ID" value="NZ_JBIGHY010000007.1"/>
</dbReference>
<dbReference type="InterPro" id="IPR029047">
    <property type="entry name" value="HSP70_peptide-bd_sf"/>
</dbReference>
<sequence length="570" mass="62452">MILGIDLGTTHSAAAVFRDGEAVLIPNAHGDFLTPSAVALDEQGHMLVGLAARERAGLHAQSTALAFKRWMGSDRKVTLRTGSHVKELRPQELSALVLQALKADAEAFLGEPVTEAVITVPAYFNEAQRRATRTAGEIAGLKVERLLNEPTAAGLAYGLQERPEHSSFLVFDLGGGTFDVSVLAYFDGVVEVRASAGDTRLGGEDFSRAIAQLFAKQAEGLTTEERQAWLASETWWRLAEQAKRDLGERDSATMSTVWRDRTLTATITRADFEAGAQDLLQRLRRPIERALADAQLDPAGLAEVVLVGGATRMPMVQKLVTRLFQRLPLRKLDPDLAIAMGAAVQAGLKARDAALDDVVLTDVMPYSLGIVAASQIAGRMVNDRFSPIIERNTPVPVSRVEQYRTLGDGQKVILVDVRQGESPVGSENLSLGKLEIPIAAAPAGQAGVDVRFTYDANGLLEVEAHDFPGGQRHELIIESQGARLSAAELAATRERLQALKRHPRDEQDNRYQIERAKRLFEDRLGNDRVMLQDWLGQFELALQTQDPRTIRSARQQFKEALDSIDTSFRF</sequence>
<keyword evidence="6" id="KW-1185">Reference proteome</keyword>
<dbReference type="Proteomes" id="UP001606300">
    <property type="component" value="Unassembled WGS sequence"/>
</dbReference>
<dbReference type="EMBL" id="JBIGHY010000007">
    <property type="protein sequence ID" value="MFG6416000.1"/>
    <property type="molecule type" value="Genomic_DNA"/>
</dbReference>
<dbReference type="Gene3D" id="3.90.640.10">
    <property type="entry name" value="Actin, Chain A, domain 4"/>
    <property type="match status" value="1"/>
</dbReference>
<reference evidence="5 6" key="1">
    <citation type="submission" date="2024-09" db="EMBL/GenBank/DDBJ databases">
        <title>Novel species of the genus Pelomonas and Roseateles isolated from streams.</title>
        <authorList>
            <person name="Lu H."/>
        </authorList>
    </citation>
    <scope>NUCLEOTIDE SEQUENCE [LARGE SCALE GENOMIC DNA]</scope>
    <source>
        <strain evidence="5 6">DC23W</strain>
    </source>
</reference>
<comment type="caution">
    <text evidence="5">The sequence shown here is derived from an EMBL/GenBank/DDBJ whole genome shotgun (WGS) entry which is preliminary data.</text>
</comment>
<evidence type="ECO:0000256" key="4">
    <source>
        <dbReference type="RuleBase" id="RU003322"/>
    </source>
</evidence>
<evidence type="ECO:0000256" key="1">
    <source>
        <dbReference type="ARBA" id="ARBA00007381"/>
    </source>
</evidence>
<evidence type="ECO:0000313" key="5">
    <source>
        <dbReference type="EMBL" id="MFG6416000.1"/>
    </source>
</evidence>
<dbReference type="InterPro" id="IPR013126">
    <property type="entry name" value="Hsp_70_fam"/>
</dbReference>
<evidence type="ECO:0000256" key="3">
    <source>
        <dbReference type="ARBA" id="ARBA00022840"/>
    </source>
</evidence>
<dbReference type="PRINTS" id="PR00301">
    <property type="entry name" value="HEATSHOCK70"/>
</dbReference>
<dbReference type="InterPro" id="IPR043129">
    <property type="entry name" value="ATPase_NBD"/>
</dbReference>
<name>A0ABW7EUT3_9BURK</name>
<proteinExistence type="inferred from homology"/>
<dbReference type="PROSITE" id="PS00329">
    <property type="entry name" value="HSP70_2"/>
    <property type="match status" value="1"/>
</dbReference>
<keyword evidence="2 4" id="KW-0547">Nucleotide-binding</keyword>